<dbReference type="PANTHER" id="PTHR36844:SF1">
    <property type="entry name" value="PROTEASE PRSW"/>
    <property type="match status" value="1"/>
</dbReference>
<feature type="transmembrane region" description="Helical" evidence="1">
    <location>
        <begin position="246"/>
        <end position="267"/>
    </location>
</feature>
<dbReference type="AlphaFoldDB" id="A0A345T5Y8"/>
<feature type="transmembrane region" description="Helical" evidence="1">
    <location>
        <begin position="36"/>
        <end position="57"/>
    </location>
</feature>
<organism evidence="2 3">
    <name type="scientific">Peterkaempfera bronchialis</name>
    <dbReference type="NCBI Taxonomy" id="2126346"/>
    <lineage>
        <taxon>Bacteria</taxon>
        <taxon>Bacillati</taxon>
        <taxon>Actinomycetota</taxon>
        <taxon>Actinomycetes</taxon>
        <taxon>Kitasatosporales</taxon>
        <taxon>Streptomycetaceae</taxon>
        <taxon>Peterkaempfera</taxon>
    </lineage>
</organism>
<dbReference type="Proteomes" id="UP000249340">
    <property type="component" value="Chromosome"/>
</dbReference>
<keyword evidence="3" id="KW-1185">Reference proteome</keyword>
<dbReference type="GO" id="GO:0008233">
    <property type="term" value="F:peptidase activity"/>
    <property type="evidence" value="ECO:0007669"/>
    <property type="project" value="UniProtKB-KW"/>
</dbReference>
<sequence length="384" mass="40411">MPTVGRGVRLVAPAAFLALCGVLILAMVERQTGRPGFLVGLGLAVLPVPLVLGSLAWLDRVEPAPLRSLLFCFGWGACAATLVAIWANSWTAGLLASHQSPRGETIGSAVVAPLVEESCKGAAVLLLFLVRRRYVGSVIDGIVLAGFVACGFAFTENVLYLGRSYTEDQAVGNGMGGTVYTFVLRGVMSPFAHPLFTALIGIGFGVAAVGRGRLLRVAAPVGGWLAAVVLHGTWNAAASLGTGGFLLVYGVFMVPAFGGLIGLSVWSRSDELKVVGRQLPVYVWAGWLGPAEPAALSAMRLRGRARRRARALYGPAGGRAVAEYIALATALALLRRRAERGSTPVAEFTVRERELLHRLWERRPVAAVVLAEVAAAAPCSYGRS</sequence>
<feature type="transmembrane region" description="Helical" evidence="1">
    <location>
        <begin position="214"/>
        <end position="234"/>
    </location>
</feature>
<keyword evidence="1" id="KW-1133">Transmembrane helix</keyword>
<dbReference type="OrthoDB" id="9785431at2"/>
<feature type="transmembrane region" description="Helical" evidence="1">
    <location>
        <begin position="142"/>
        <end position="162"/>
    </location>
</feature>
<name>A0A345T5Y8_9ACTN</name>
<dbReference type="PANTHER" id="PTHR36844">
    <property type="entry name" value="PROTEASE PRSW"/>
    <property type="match status" value="1"/>
</dbReference>
<evidence type="ECO:0000256" key="1">
    <source>
        <dbReference type="SAM" id="Phobius"/>
    </source>
</evidence>
<feature type="transmembrane region" description="Helical" evidence="1">
    <location>
        <begin position="182"/>
        <end position="207"/>
    </location>
</feature>
<feature type="transmembrane region" description="Helical" evidence="1">
    <location>
        <begin position="69"/>
        <end position="87"/>
    </location>
</feature>
<evidence type="ECO:0000313" key="2">
    <source>
        <dbReference type="EMBL" id="AXI81393.1"/>
    </source>
</evidence>
<keyword evidence="2" id="KW-0645">Protease</keyword>
<dbReference type="Pfam" id="PF13367">
    <property type="entry name" value="PrsW-protease"/>
    <property type="match status" value="1"/>
</dbReference>
<keyword evidence="1" id="KW-0812">Transmembrane</keyword>
<keyword evidence="2" id="KW-0378">Hydrolase</keyword>
<evidence type="ECO:0000313" key="3">
    <source>
        <dbReference type="Proteomes" id="UP000249340"/>
    </source>
</evidence>
<proteinExistence type="predicted"/>
<dbReference type="InterPro" id="IPR026898">
    <property type="entry name" value="PrsW"/>
</dbReference>
<dbReference type="EMBL" id="CP031264">
    <property type="protein sequence ID" value="AXI81393.1"/>
    <property type="molecule type" value="Genomic_DNA"/>
</dbReference>
<dbReference type="KEGG" id="stri:C7M71_013745"/>
<keyword evidence="1" id="KW-0472">Membrane</keyword>
<dbReference type="GO" id="GO:0006508">
    <property type="term" value="P:proteolysis"/>
    <property type="evidence" value="ECO:0007669"/>
    <property type="project" value="UniProtKB-KW"/>
</dbReference>
<protein>
    <submittedName>
        <fullName evidence="2">Protease PrsW</fullName>
    </submittedName>
</protein>
<accession>A0A345T5Y8</accession>
<reference evidence="3" key="1">
    <citation type="submission" date="2018-07" db="EMBL/GenBank/DDBJ databases">
        <title>Streptacidiphilus bronchialis DSM 106435 chromosome.</title>
        <authorList>
            <person name="Batra D."/>
            <person name="Gulvik C.A."/>
        </authorList>
    </citation>
    <scope>NUCLEOTIDE SEQUENCE [LARGE SCALE GENOMIC DNA]</scope>
    <source>
        <strain evidence="3">DSM 106435</strain>
    </source>
</reference>
<gene>
    <name evidence="2" type="ORF">C7M71_013745</name>
</gene>
<feature type="transmembrane region" description="Helical" evidence="1">
    <location>
        <begin position="107"/>
        <end position="130"/>
    </location>
</feature>